<dbReference type="InterPro" id="IPR038576">
    <property type="entry name" value="Methyltransf_Zn-bd_dom_put_sf"/>
</dbReference>
<dbReference type="AlphaFoldDB" id="A0A382SBJ4"/>
<dbReference type="InterPro" id="IPR029063">
    <property type="entry name" value="SAM-dependent_MTases_sf"/>
</dbReference>
<protein>
    <recommendedName>
        <fullName evidence="1">Methyltransferase putative zinc binding domain-containing protein</fullName>
    </recommendedName>
</protein>
<dbReference type="Pfam" id="PF13489">
    <property type="entry name" value="Methyltransf_23"/>
    <property type="match status" value="1"/>
</dbReference>
<dbReference type="Gene3D" id="6.20.50.110">
    <property type="entry name" value="Methyltransferase, zinc-binding domain"/>
    <property type="match status" value="1"/>
</dbReference>
<accession>A0A382SBJ4</accession>
<reference evidence="2" key="1">
    <citation type="submission" date="2018-05" db="EMBL/GenBank/DDBJ databases">
        <authorList>
            <person name="Lanie J.A."/>
            <person name="Ng W.-L."/>
            <person name="Kazmierczak K.M."/>
            <person name="Andrzejewski T.M."/>
            <person name="Davidsen T.M."/>
            <person name="Wayne K.J."/>
            <person name="Tettelin H."/>
            <person name="Glass J.I."/>
            <person name="Rusch D."/>
            <person name="Podicherti R."/>
            <person name="Tsui H.-C.T."/>
            <person name="Winkler M.E."/>
        </authorList>
    </citation>
    <scope>NUCLEOTIDE SEQUENCE</scope>
</reference>
<dbReference type="PANTHER" id="PTHR43861:SF5">
    <property type="entry name" value="BLL5978 PROTEIN"/>
    <property type="match status" value="1"/>
</dbReference>
<dbReference type="Pfam" id="PF08421">
    <property type="entry name" value="Methyltransf_13"/>
    <property type="match status" value="1"/>
</dbReference>
<feature type="domain" description="Methyltransferase putative zinc binding" evidence="1">
    <location>
        <begin position="5"/>
        <end position="64"/>
    </location>
</feature>
<feature type="non-terminal residue" evidence="2">
    <location>
        <position position="238"/>
    </location>
</feature>
<evidence type="ECO:0000259" key="1">
    <source>
        <dbReference type="Pfam" id="PF08421"/>
    </source>
</evidence>
<dbReference type="Gene3D" id="3.40.50.150">
    <property type="entry name" value="Vaccinia Virus protein VP39"/>
    <property type="match status" value="1"/>
</dbReference>
<dbReference type="InterPro" id="IPR013630">
    <property type="entry name" value="Methyltransf_Zn-bd_dom_put"/>
</dbReference>
<sequence>MTSNCRVCKTTTHPFMSFGKMPIANGFLDSTDFEREYFYELKPMFCENCLTFQISEQPDPEKMFHQNYAFFSRTSNRMVNHFKSYADWVTEQYLTNVDPFVVEIGSNDGSMLKNFSRKNIRHLGIEPSSNVAEEARKHGVNTLCSFFNLTTAKKIASEHGYADALIAANVMCHIPDLHGLAQGIDHLLNPMGVLVFEEPYLGDMIKNTAYDQIYDEHVYIFSARSVINIFSKHGFELI</sequence>
<dbReference type="SUPFAM" id="SSF53335">
    <property type="entry name" value="S-adenosyl-L-methionine-dependent methyltransferases"/>
    <property type="match status" value="1"/>
</dbReference>
<organism evidence="2">
    <name type="scientific">marine metagenome</name>
    <dbReference type="NCBI Taxonomy" id="408172"/>
    <lineage>
        <taxon>unclassified sequences</taxon>
        <taxon>metagenomes</taxon>
        <taxon>ecological metagenomes</taxon>
    </lineage>
</organism>
<name>A0A382SBJ4_9ZZZZ</name>
<dbReference type="PANTHER" id="PTHR43861">
    <property type="entry name" value="TRANS-ACONITATE 2-METHYLTRANSFERASE-RELATED"/>
    <property type="match status" value="1"/>
</dbReference>
<proteinExistence type="predicted"/>
<dbReference type="EMBL" id="UINC01127671">
    <property type="protein sequence ID" value="SVD06942.1"/>
    <property type="molecule type" value="Genomic_DNA"/>
</dbReference>
<gene>
    <name evidence="2" type="ORF">METZ01_LOCUS359796</name>
</gene>
<evidence type="ECO:0000313" key="2">
    <source>
        <dbReference type="EMBL" id="SVD06942.1"/>
    </source>
</evidence>